<dbReference type="InterPro" id="IPR001557">
    <property type="entry name" value="L-lactate/malate_DH"/>
</dbReference>
<sequence length="245" mass="25882">MNHPFARTEILIGPEGLARLAGKHVLIAGLGGVGGAAAEAIARSGVGEITLLDHDVVSISNLNRQLVALHSTLGQPKTESMAARIRDINPDARLHVRTEFLQKQEAAALVANGNFDFVLDCIDSLACKTALVVACLSQGVPVASSMGAGGRLDPSRARVSTLEKTSVCGLAREMRANLRKLRLRANYPVVYSDEIPRPPLPPQPIDGPIPSRPRAVNGTISYMPSLFGFMLAGVAVQHLLSGSDA</sequence>
<feature type="domain" description="THIF-type NAD/FAD binding fold" evidence="1">
    <location>
        <begin position="11"/>
        <end position="156"/>
    </location>
</feature>
<dbReference type="InterPro" id="IPR035985">
    <property type="entry name" value="Ubiquitin-activating_enz"/>
</dbReference>
<dbReference type="RefSeq" id="WP_341371233.1">
    <property type="nucleotide sequence ID" value="NZ_JBBPCO010000010.1"/>
</dbReference>
<dbReference type="PRINTS" id="PR00086">
    <property type="entry name" value="LLDHDRGNASE"/>
</dbReference>
<dbReference type="Pfam" id="PF00899">
    <property type="entry name" value="ThiF"/>
    <property type="match status" value="1"/>
</dbReference>
<evidence type="ECO:0000313" key="3">
    <source>
        <dbReference type="Proteomes" id="UP001446205"/>
    </source>
</evidence>
<dbReference type="PANTHER" id="PTHR43267:SF1">
    <property type="entry name" value="TRNA THREONYLCARBAMOYLADENOSINE DEHYDRATASE"/>
    <property type="match status" value="1"/>
</dbReference>
<proteinExistence type="predicted"/>
<dbReference type="SUPFAM" id="SSF69572">
    <property type="entry name" value="Activating enzymes of the ubiquitin-like proteins"/>
    <property type="match status" value="1"/>
</dbReference>
<gene>
    <name evidence="2" type="ORF">WOB96_10430</name>
</gene>
<dbReference type="EMBL" id="JBBPCO010000010">
    <property type="protein sequence ID" value="MEK8090176.1"/>
    <property type="molecule type" value="Genomic_DNA"/>
</dbReference>
<dbReference type="PANTHER" id="PTHR43267">
    <property type="entry name" value="TRNA THREONYLCARBAMOYLADENOSINE DEHYDRATASE"/>
    <property type="match status" value="1"/>
</dbReference>
<organism evidence="2 3">
    <name type="scientific">Thermithiobacillus plumbiphilus</name>
    <dbReference type="NCBI Taxonomy" id="1729899"/>
    <lineage>
        <taxon>Bacteria</taxon>
        <taxon>Pseudomonadati</taxon>
        <taxon>Pseudomonadota</taxon>
        <taxon>Acidithiobacillia</taxon>
        <taxon>Acidithiobacillales</taxon>
        <taxon>Thermithiobacillaceae</taxon>
        <taxon>Thermithiobacillus</taxon>
    </lineage>
</organism>
<keyword evidence="3" id="KW-1185">Reference proteome</keyword>
<protein>
    <submittedName>
        <fullName evidence="2">tRNA threonylcarbamoyladenosine dehydratase</fullName>
    </submittedName>
</protein>
<evidence type="ECO:0000259" key="1">
    <source>
        <dbReference type="Pfam" id="PF00899"/>
    </source>
</evidence>
<accession>A0ABU9D9N1</accession>
<evidence type="ECO:0000313" key="2">
    <source>
        <dbReference type="EMBL" id="MEK8090176.1"/>
    </source>
</evidence>
<name>A0ABU9D9N1_9PROT</name>
<reference evidence="2 3" key="1">
    <citation type="submission" date="2024-04" db="EMBL/GenBank/DDBJ databases">
        <authorList>
            <person name="Abashina T."/>
            <person name="Shaikin A."/>
        </authorList>
    </citation>
    <scope>NUCLEOTIDE SEQUENCE [LARGE SCALE GENOMIC DNA]</scope>
    <source>
        <strain evidence="2 3">AAFK</strain>
    </source>
</reference>
<dbReference type="Proteomes" id="UP001446205">
    <property type="component" value="Unassembled WGS sequence"/>
</dbReference>
<dbReference type="Gene3D" id="3.40.50.720">
    <property type="entry name" value="NAD(P)-binding Rossmann-like Domain"/>
    <property type="match status" value="1"/>
</dbReference>
<dbReference type="CDD" id="cd00755">
    <property type="entry name" value="YgdL_like"/>
    <property type="match status" value="1"/>
</dbReference>
<comment type="caution">
    <text evidence="2">The sequence shown here is derived from an EMBL/GenBank/DDBJ whole genome shotgun (WGS) entry which is preliminary data.</text>
</comment>
<dbReference type="InterPro" id="IPR000594">
    <property type="entry name" value="ThiF_NAD_FAD-bd"/>
</dbReference>
<dbReference type="InterPro" id="IPR045886">
    <property type="entry name" value="ThiF/MoeB/HesA"/>
</dbReference>